<protein>
    <submittedName>
        <fullName evidence="4">SDR family NAD(P)-dependent oxidoreductase</fullName>
    </submittedName>
</protein>
<dbReference type="PRINTS" id="PR00081">
    <property type="entry name" value="GDHRDH"/>
</dbReference>
<dbReference type="PROSITE" id="PS00061">
    <property type="entry name" value="ADH_SHORT"/>
    <property type="match status" value="1"/>
</dbReference>
<evidence type="ECO:0000313" key="4">
    <source>
        <dbReference type="EMBL" id="QXJ21669.1"/>
    </source>
</evidence>
<evidence type="ECO:0000256" key="1">
    <source>
        <dbReference type="ARBA" id="ARBA00006484"/>
    </source>
</evidence>
<dbReference type="PANTHER" id="PTHR43391">
    <property type="entry name" value="RETINOL DEHYDROGENASE-RELATED"/>
    <property type="match status" value="1"/>
</dbReference>
<dbReference type="PANTHER" id="PTHR43391:SF12">
    <property type="entry name" value="OXIDOREDUCTASE EPHD-RELATED"/>
    <property type="match status" value="1"/>
</dbReference>
<accession>A0ABX8QUM0</accession>
<name>A0ABX8QUM0_9ACTN</name>
<dbReference type="InterPro" id="IPR002347">
    <property type="entry name" value="SDR_fam"/>
</dbReference>
<dbReference type="Proteomes" id="UP001049518">
    <property type="component" value="Chromosome"/>
</dbReference>
<gene>
    <name evidence="4" type="ORF">AGRA3207_002546</name>
</gene>
<evidence type="ECO:0000313" key="5">
    <source>
        <dbReference type="Proteomes" id="UP001049518"/>
    </source>
</evidence>
<keyword evidence="2" id="KW-0560">Oxidoreductase</keyword>
<organism evidence="4 5">
    <name type="scientific">Actinomadura graeca</name>
    <dbReference type="NCBI Taxonomy" id="2750812"/>
    <lineage>
        <taxon>Bacteria</taxon>
        <taxon>Bacillati</taxon>
        <taxon>Actinomycetota</taxon>
        <taxon>Actinomycetes</taxon>
        <taxon>Streptosporangiales</taxon>
        <taxon>Thermomonosporaceae</taxon>
        <taxon>Actinomadura</taxon>
    </lineage>
</organism>
<dbReference type="InterPro" id="IPR020904">
    <property type="entry name" value="Sc_DH/Rdtase_CS"/>
</dbReference>
<evidence type="ECO:0000256" key="3">
    <source>
        <dbReference type="RuleBase" id="RU000363"/>
    </source>
</evidence>
<proteinExistence type="inferred from homology"/>
<comment type="similarity">
    <text evidence="1 3">Belongs to the short-chain dehydrogenases/reductases (SDR) family.</text>
</comment>
<dbReference type="InterPro" id="IPR036291">
    <property type="entry name" value="NAD(P)-bd_dom_sf"/>
</dbReference>
<dbReference type="CDD" id="cd05233">
    <property type="entry name" value="SDR_c"/>
    <property type="match status" value="1"/>
</dbReference>
<dbReference type="RefSeq" id="WP_231334838.1">
    <property type="nucleotide sequence ID" value="NZ_CP059572.1"/>
</dbReference>
<evidence type="ECO:0000256" key="2">
    <source>
        <dbReference type="ARBA" id="ARBA00023002"/>
    </source>
</evidence>
<dbReference type="EMBL" id="CP059572">
    <property type="protein sequence ID" value="QXJ21669.1"/>
    <property type="molecule type" value="Genomic_DNA"/>
</dbReference>
<sequence length="287" mass="29984">MPLAHFDGALAVVTGAGGGLGRATALALAGRGATVVAADVDLPAAERTVTLAKSVGPGGAAYRVDVSDAAQMERFAAEVKDAHRVPDIVVNNAGIAVAGPFLDTAVADWERILGVNLWGVVHGSRLFGKQMADRVEALPNKPDKPNLGGHIVNIASAAAYAPWRALPAYCTTKAAVLMLSQCLRAELAGSRIGVTAVCPGFSGTGIVDHATYVGIDEDGRERVRRRGNKALALRHYPPEKVAEHIVGAIIKNRAVVPVNFEGRLLHTLSRVSPSSLRLLARIPIPQG</sequence>
<reference evidence="4" key="1">
    <citation type="submission" date="2020-07" db="EMBL/GenBank/DDBJ databases">
        <authorList>
            <person name="Tarantini F.S."/>
            <person name="Hong K.W."/>
            <person name="Chan K.G."/>
        </authorList>
    </citation>
    <scope>NUCLEOTIDE SEQUENCE</scope>
    <source>
        <strain evidence="4">32-07</strain>
    </source>
</reference>
<dbReference type="SUPFAM" id="SSF51735">
    <property type="entry name" value="NAD(P)-binding Rossmann-fold domains"/>
    <property type="match status" value="1"/>
</dbReference>
<dbReference type="PRINTS" id="PR00080">
    <property type="entry name" value="SDRFAMILY"/>
</dbReference>
<dbReference type="Gene3D" id="3.40.50.720">
    <property type="entry name" value="NAD(P)-binding Rossmann-like Domain"/>
    <property type="match status" value="1"/>
</dbReference>
<keyword evidence="5" id="KW-1185">Reference proteome</keyword>
<dbReference type="Pfam" id="PF00106">
    <property type="entry name" value="adh_short"/>
    <property type="match status" value="1"/>
</dbReference>